<protein>
    <recommendedName>
        <fullName evidence="1">Nudix hydrolase domain-containing protein</fullName>
    </recommendedName>
</protein>
<dbReference type="SUPFAM" id="SSF55811">
    <property type="entry name" value="Nudix"/>
    <property type="match status" value="1"/>
</dbReference>
<dbReference type="InterPro" id="IPR000086">
    <property type="entry name" value="NUDIX_hydrolase_dom"/>
</dbReference>
<dbReference type="KEGG" id="nti:DNFV4_00799"/>
<dbReference type="Gene3D" id="3.90.79.10">
    <property type="entry name" value="Nucleoside Triphosphate Pyrophosphohydrolase"/>
    <property type="match status" value="1"/>
</dbReference>
<dbReference type="InterPro" id="IPR015797">
    <property type="entry name" value="NUDIX_hydrolase-like_dom_sf"/>
</dbReference>
<dbReference type="PROSITE" id="PS51462">
    <property type="entry name" value="NUDIX"/>
    <property type="match status" value="1"/>
</dbReference>
<gene>
    <name evidence="2" type="ORF">DNFV4_00799</name>
</gene>
<dbReference type="Proteomes" id="UP001179121">
    <property type="component" value="Chromosome"/>
</dbReference>
<evidence type="ECO:0000259" key="1">
    <source>
        <dbReference type="PROSITE" id="PS51462"/>
    </source>
</evidence>
<sequence length="222" mass="24939">MGQLVLVCETSLIRKFGGFQGYSLDLAVGLVTVLNPMNNFFVERDRAEKDPAYKQLIPYVVLRCGDYVFSYVRGRNSSESRLVAMRSIGVGGHIEPADQSLFSSDREMYLDAARREVREEVKIDTPYVEYVVALINDDSTDVGKVHLGIMHIWDLAEPKVTKREGLITQAGFVPIARLKNAREELETWSQIALDVLEDPRVPGWSEPNMMQKGVASSKAVEK</sequence>
<evidence type="ECO:0000313" key="3">
    <source>
        <dbReference type="Proteomes" id="UP001179121"/>
    </source>
</evidence>
<reference evidence="2" key="1">
    <citation type="submission" date="2022-10" db="EMBL/GenBank/DDBJ databases">
        <authorList>
            <person name="Koch H."/>
        </authorList>
    </citation>
    <scope>NUCLEOTIDE SEQUENCE</scope>
    <source>
        <strain evidence="2">DNF</strain>
    </source>
</reference>
<evidence type="ECO:0000313" key="2">
    <source>
        <dbReference type="EMBL" id="CAI4030371.1"/>
    </source>
</evidence>
<dbReference type="RefSeq" id="WP_289267361.1">
    <property type="nucleotide sequence ID" value="NZ_OX365700.1"/>
</dbReference>
<proteinExistence type="predicted"/>
<organism evidence="2 3">
    <name type="scientific">Nitrospira tepida</name>
    <dbReference type="NCBI Taxonomy" id="2973512"/>
    <lineage>
        <taxon>Bacteria</taxon>
        <taxon>Pseudomonadati</taxon>
        <taxon>Nitrospirota</taxon>
        <taxon>Nitrospiria</taxon>
        <taxon>Nitrospirales</taxon>
        <taxon>Nitrospiraceae</taxon>
        <taxon>Nitrospira</taxon>
    </lineage>
</organism>
<dbReference type="AlphaFoldDB" id="A0AA86MWJ3"/>
<feature type="domain" description="Nudix hydrolase" evidence="1">
    <location>
        <begin position="23"/>
        <end position="197"/>
    </location>
</feature>
<keyword evidence="3" id="KW-1185">Reference proteome</keyword>
<accession>A0AA86MWJ3</accession>
<dbReference type="EMBL" id="OX365700">
    <property type="protein sequence ID" value="CAI4030371.1"/>
    <property type="molecule type" value="Genomic_DNA"/>
</dbReference>
<name>A0AA86MWJ3_9BACT</name>